<dbReference type="Proteomes" id="UP000584374">
    <property type="component" value="Unassembled WGS sequence"/>
</dbReference>
<dbReference type="PROSITE" id="PS51892">
    <property type="entry name" value="SUBTILASE"/>
    <property type="match status" value="1"/>
</dbReference>
<evidence type="ECO:0000256" key="9">
    <source>
        <dbReference type="ARBA" id="ARBA00023136"/>
    </source>
</evidence>
<feature type="chain" id="PRO_5032723346" evidence="12">
    <location>
        <begin position="27"/>
        <end position="397"/>
    </location>
</feature>
<dbReference type="Gene3D" id="3.40.50.200">
    <property type="entry name" value="Peptidase S8/S53 domain"/>
    <property type="match status" value="1"/>
</dbReference>
<evidence type="ECO:0000256" key="6">
    <source>
        <dbReference type="ARBA" id="ARBA00022801"/>
    </source>
</evidence>
<proteinExistence type="inferred from homology"/>
<dbReference type="InterPro" id="IPR015500">
    <property type="entry name" value="Peptidase_S8_subtilisin-rel"/>
</dbReference>
<evidence type="ECO:0000256" key="4">
    <source>
        <dbReference type="ARBA" id="ARBA00022670"/>
    </source>
</evidence>
<keyword evidence="5 11" id="KW-0812">Transmembrane</keyword>
<dbReference type="PRINTS" id="PR00723">
    <property type="entry name" value="SUBTILISIN"/>
</dbReference>
<keyword evidence="12" id="KW-0732">Signal</keyword>
<dbReference type="SUPFAM" id="SSF52743">
    <property type="entry name" value="Subtilisin-like"/>
    <property type="match status" value="1"/>
</dbReference>
<sequence>MRRPGLVATALLILAGLVAVPFPASAQTGSCAAPANNVVRELPWSQKRLGPQRAWNLSRGGSILVAVVDTGVSATAPTLAGRVQSGADLLGSGPANNDCAGRGTFIAGLIAAAPTPGVGFAGIAPGSTILPIRVAQSPSEVDPSKLADGIRRGVDGGAKVIAVSMGTPSPAPALRSAVDYAAARDVLVIAAADLDMDEGQTPYPAAFPSVLAVSGIDETGAPRHSGSNTAPAMTPGLAAPGNNVVSIGPSGPGHITGSGGGVGVGFVAGAAALVRSYHPRLTADQVRHRMEATADHPGSALPDPALGFGVVDPYAAVARVLPEESGEKPLGEPAPPVRVPPVPIVDHTPEYIAVALAIVVVTAMVLGASTAAVIRRGRKRGWRSAWAASKPETPATD</sequence>
<evidence type="ECO:0000313" key="14">
    <source>
        <dbReference type="EMBL" id="MBB5152477.1"/>
    </source>
</evidence>
<evidence type="ECO:0000259" key="13">
    <source>
        <dbReference type="Pfam" id="PF00082"/>
    </source>
</evidence>
<dbReference type="InterPro" id="IPR023834">
    <property type="entry name" value="T7SS_pept_S8A_mycosin"/>
</dbReference>
<comment type="similarity">
    <text evidence="2 10">Belongs to the peptidase S8 family.</text>
</comment>
<gene>
    <name evidence="14" type="ORF">BJ970_000011</name>
</gene>
<comment type="caution">
    <text evidence="10">Lacks conserved residue(s) required for the propagation of feature annotation.</text>
</comment>
<feature type="signal peptide" evidence="12">
    <location>
        <begin position="1"/>
        <end position="26"/>
    </location>
</feature>
<dbReference type="GO" id="GO:0004252">
    <property type="term" value="F:serine-type endopeptidase activity"/>
    <property type="evidence" value="ECO:0007669"/>
    <property type="project" value="InterPro"/>
</dbReference>
<dbReference type="PANTHER" id="PTHR43806">
    <property type="entry name" value="PEPTIDASE S8"/>
    <property type="match status" value="1"/>
</dbReference>
<evidence type="ECO:0000256" key="2">
    <source>
        <dbReference type="ARBA" id="ARBA00011073"/>
    </source>
</evidence>
<dbReference type="InterPro" id="IPR000209">
    <property type="entry name" value="Peptidase_S8/S53_dom"/>
</dbReference>
<dbReference type="RefSeq" id="WP_184721872.1">
    <property type="nucleotide sequence ID" value="NZ_JACHIW010000001.1"/>
</dbReference>
<evidence type="ECO:0000256" key="3">
    <source>
        <dbReference type="ARBA" id="ARBA00022475"/>
    </source>
</evidence>
<keyword evidence="7" id="KW-0720">Serine protease</keyword>
<dbReference type="NCBIfam" id="TIGR03921">
    <property type="entry name" value="T7SS_mycosin"/>
    <property type="match status" value="1"/>
</dbReference>
<reference evidence="14 15" key="1">
    <citation type="submission" date="2020-08" db="EMBL/GenBank/DDBJ databases">
        <title>Sequencing the genomes of 1000 actinobacteria strains.</title>
        <authorList>
            <person name="Klenk H.-P."/>
        </authorList>
    </citation>
    <scope>NUCLEOTIDE SEQUENCE [LARGE SCALE GENOMIC DNA]</scope>
    <source>
        <strain evidence="14 15">DSM 45584</strain>
    </source>
</reference>
<evidence type="ECO:0000256" key="8">
    <source>
        <dbReference type="ARBA" id="ARBA00022989"/>
    </source>
</evidence>
<dbReference type="GO" id="GO:0006508">
    <property type="term" value="P:proteolysis"/>
    <property type="evidence" value="ECO:0007669"/>
    <property type="project" value="UniProtKB-KW"/>
</dbReference>
<protein>
    <submittedName>
        <fullName evidence="14">Type VII secretion-associated serine protease mycosin</fullName>
    </submittedName>
</protein>
<evidence type="ECO:0000313" key="15">
    <source>
        <dbReference type="Proteomes" id="UP000584374"/>
    </source>
</evidence>
<dbReference type="Pfam" id="PF00082">
    <property type="entry name" value="Peptidase_S8"/>
    <property type="match status" value="1"/>
</dbReference>
<evidence type="ECO:0000256" key="5">
    <source>
        <dbReference type="ARBA" id="ARBA00022692"/>
    </source>
</evidence>
<dbReference type="EMBL" id="JACHIW010000001">
    <property type="protein sequence ID" value="MBB5152477.1"/>
    <property type="molecule type" value="Genomic_DNA"/>
</dbReference>
<keyword evidence="3" id="KW-1003">Cell membrane</keyword>
<keyword evidence="4 14" id="KW-0645">Protease</keyword>
<comment type="subcellular location">
    <subcellularLocation>
        <location evidence="1">Cell membrane</location>
        <topology evidence="1">Single-pass membrane protein</topology>
    </subcellularLocation>
</comment>
<name>A0A840PXI9_9PSEU</name>
<evidence type="ECO:0000256" key="7">
    <source>
        <dbReference type="ARBA" id="ARBA00022825"/>
    </source>
</evidence>
<keyword evidence="15" id="KW-1185">Reference proteome</keyword>
<organism evidence="14 15">
    <name type="scientific">Saccharopolyspora phatthalungensis</name>
    <dbReference type="NCBI Taxonomy" id="664693"/>
    <lineage>
        <taxon>Bacteria</taxon>
        <taxon>Bacillati</taxon>
        <taxon>Actinomycetota</taxon>
        <taxon>Actinomycetes</taxon>
        <taxon>Pseudonocardiales</taxon>
        <taxon>Pseudonocardiaceae</taxon>
        <taxon>Saccharopolyspora</taxon>
    </lineage>
</organism>
<evidence type="ECO:0000256" key="10">
    <source>
        <dbReference type="PROSITE-ProRule" id="PRU01240"/>
    </source>
</evidence>
<keyword evidence="8 11" id="KW-1133">Transmembrane helix</keyword>
<evidence type="ECO:0000256" key="11">
    <source>
        <dbReference type="SAM" id="Phobius"/>
    </source>
</evidence>
<dbReference type="AlphaFoldDB" id="A0A840PXI9"/>
<dbReference type="GO" id="GO:0005886">
    <property type="term" value="C:plasma membrane"/>
    <property type="evidence" value="ECO:0007669"/>
    <property type="project" value="UniProtKB-SubCell"/>
</dbReference>
<feature type="domain" description="Peptidase S8/S53" evidence="13">
    <location>
        <begin position="62"/>
        <end position="309"/>
    </location>
</feature>
<dbReference type="InterPro" id="IPR050131">
    <property type="entry name" value="Peptidase_S8_subtilisin-like"/>
</dbReference>
<evidence type="ECO:0000256" key="12">
    <source>
        <dbReference type="SAM" id="SignalP"/>
    </source>
</evidence>
<evidence type="ECO:0000256" key="1">
    <source>
        <dbReference type="ARBA" id="ARBA00004162"/>
    </source>
</evidence>
<comment type="caution">
    <text evidence="14">The sequence shown here is derived from an EMBL/GenBank/DDBJ whole genome shotgun (WGS) entry which is preliminary data.</text>
</comment>
<keyword evidence="6" id="KW-0378">Hydrolase</keyword>
<dbReference type="InterPro" id="IPR036852">
    <property type="entry name" value="Peptidase_S8/S53_dom_sf"/>
</dbReference>
<feature type="transmembrane region" description="Helical" evidence="11">
    <location>
        <begin position="351"/>
        <end position="374"/>
    </location>
</feature>
<accession>A0A840PXI9</accession>
<keyword evidence="9 11" id="KW-0472">Membrane</keyword>
<dbReference type="PANTHER" id="PTHR43806:SF11">
    <property type="entry name" value="CEREVISIN-RELATED"/>
    <property type="match status" value="1"/>
</dbReference>